<dbReference type="InParanoid" id="A0A178VQE8"/>
<keyword evidence="3" id="KW-0812">Transmembrane</keyword>
<dbReference type="GO" id="GO:1903409">
    <property type="term" value="P:reactive oxygen species biosynthetic process"/>
    <property type="evidence" value="ECO:0000314"/>
    <property type="project" value="TAIR"/>
</dbReference>
<feature type="chain" id="PRO_5030024042" evidence="1">
    <location>
        <begin position="23"/>
        <end position="50"/>
    </location>
</feature>
<accession>A0A178VQE8</accession>
<reference evidence="3 4" key="1">
    <citation type="journal article" date="1999" name="Nature">
        <title>Sequence and analysis of chromosome 2 of the plant Arabidopsis thaliana.</title>
        <authorList>
            <person name="Lin X."/>
            <person name="Kaul S."/>
            <person name="Rounsley S."/>
            <person name="Shea T.P."/>
            <person name="Benito M.I."/>
            <person name="Town C.D."/>
            <person name="Fujii C.Y."/>
            <person name="Mason T."/>
            <person name="Bowman C.L."/>
            <person name="Barnstead M."/>
            <person name="Feldblyum T.V."/>
            <person name="Buell C.R."/>
            <person name="Ketchum K.A."/>
            <person name="Lee J."/>
            <person name="Ronning C.M."/>
            <person name="Koo H.L."/>
            <person name="Moffat K.S."/>
            <person name="Cronin L.A."/>
            <person name="Shen M."/>
            <person name="Pai G."/>
            <person name="Van Aken S."/>
            <person name="Umayam L."/>
            <person name="Tallon L.J."/>
            <person name="Gill J.E."/>
            <person name="Adams M.D."/>
            <person name="Carrera A.J."/>
            <person name="Creasy T.H."/>
            <person name="Goodman H.M."/>
            <person name="Somerville C.R."/>
            <person name="Copenhaver G.P."/>
            <person name="Preuss D."/>
            <person name="Nierman W.C."/>
            <person name="White O."/>
            <person name="Eisen J.A."/>
            <person name="Salzberg S.L."/>
            <person name="Fraser C.M."/>
            <person name="Venter J.C."/>
        </authorList>
    </citation>
    <scope>NUCLEOTIDE SEQUENCE [LARGE SCALE GENOMIC DNA]</scope>
    <source>
        <strain evidence="4">cv. Columbia</strain>
    </source>
</reference>
<name>A0A178VQE8_ARATH</name>
<proteinExistence type="predicted"/>
<dbReference type="PROSITE" id="PS51257">
    <property type="entry name" value="PROKAR_LIPOPROTEIN"/>
    <property type="match status" value="1"/>
</dbReference>
<protein>
    <submittedName>
        <fullName evidence="3">Transmembrane protein</fullName>
    </submittedName>
</protein>
<dbReference type="Araport" id="AT2G25297"/>
<dbReference type="Proteomes" id="UP000006548">
    <property type="component" value="Chromosome 2"/>
</dbReference>
<dbReference type="EMBL" id="CP002685">
    <property type="protein sequence ID" value="ANM61434.1"/>
    <property type="molecule type" value="Genomic_DNA"/>
</dbReference>
<keyword evidence="3" id="KW-0472">Membrane</keyword>
<evidence type="ECO:0000313" key="4">
    <source>
        <dbReference type="Proteomes" id="UP000006548"/>
    </source>
</evidence>
<dbReference type="GeneID" id="28718306"/>
<dbReference type="AlphaFoldDB" id="A0A178VQE8"/>
<dbReference type="TAIR" id="AT2G25297"/>
<dbReference type="RefSeq" id="NP_001323651.1">
    <property type="nucleotide sequence ID" value="NM_001335986.1"/>
</dbReference>
<keyword evidence="1" id="KW-0732">Signal</keyword>
<sequence>MKGSLWLIALFLVLSFAISSCASSTWPYQIRKLLEIRTPPSGSRPAPQFH</sequence>
<evidence type="ECO:0000313" key="3">
    <source>
        <dbReference type="EMBL" id="ANM61434.1"/>
    </source>
</evidence>
<organism evidence="3 4">
    <name type="scientific">Arabidopsis thaliana</name>
    <name type="common">Mouse-ear cress</name>
    <dbReference type="NCBI Taxonomy" id="3702"/>
    <lineage>
        <taxon>Eukaryota</taxon>
        <taxon>Viridiplantae</taxon>
        <taxon>Streptophyta</taxon>
        <taxon>Embryophyta</taxon>
        <taxon>Tracheophyta</taxon>
        <taxon>Spermatophyta</taxon>
        <taxon>Magnoliopsida</taxon>
        <taxon>eudicotyledons</taxon>
        <taxon>Gunneridae</taxon>
        <taxon>Pentapetalae</taxon>
        <taxon>rosids</taxon>
        <taxon>malvids</taxon>
        <taxon>Brassicales</taxon>
        <taxon>Brassicaceae</taxon>
        <taxon>Camelineae</taxon>
        <taxon>Arabidopsis</taxon>
    </lineage>
</organism>
<gene>
    <name evidence="2 3" type="ordered locus">At2g25297</name>
</gene>
<evidence type="ECO:0000313" key="2">
    <source>
        <dbReference type="Araport" id="AT2G25297"/>
    </source>
</evidence>
<keyword evidence="4" id="KW-1185">Reference proteome</keyword>
<dbReference type="ExpressionAtlas" id="A0A178VQE8">
    <property type="expression patterns" value="baseline and differential"/>
</dbReference>
<accession>A0A1P8AXP8</accession>
<reference evidence="4" key="2">
    <citation type="journal article" date="2017" name="Plant J.">
        <title>Araport11: a complete reannotation of the Arabidopsis thaliana reference genome.</title>
        <authorList>
            <person name="Cheng C.Y."/>
            <person name="Krishnakumar V."/>
            <person name="Chan A.P."/>
            <person name="Thibaud-Nissen F."/>
            <person name="Schobel S."/>
            <person name="Town C.D."/>
        </authorList>
    </citation>
    <scope>GENOME REANNOTATION</scope>
    <source>
        <strain evidence="4">cv. Columbia</strain>
    </source>
</reference>
<feature type="signal peptide" evidence="1">
    <location>
        <begin position="1"/>
        <end position="22"/>
    </location>
</feature>
<evidence type="ECO:0000256" key="1">
    <source>
        <dbReference type="SAM" id="SignalP"/>
    </source>
</evidence>